<dbReference type="GO" id="GO:0003824">
    <property type="term" value="F:catalytic activity"/>
    <property type="evidence" value="ECO:0007669"/>
    <property type="project" value="InterPro"/>
</dbReference>
<dbReference type="SUPFAM" id="SSF54197">
    <property type="entry name" value="HIT-like"/>
    <property type="match status" value="1"/>
</dbReference>
<evidence type="ECO:0000256" key="3">
    <source>
        <dbReference type="PROSITE-ProRule" id="PRU00464"/>
    </source>
</evidence>
<evidence type="ECO:0000313" key="5">
    <source>
        <dbReference type="EMBL" id="SJZ37085.1"/>
    </source>
</evidence>
<evidence type="ECO:0000256" key="1">
    <source>
        <dbReference type="PIRSR" id="PIRSR601310-1"/>
    </source>
</evidence>
<dbReference type="OrthoDB" id="9784774at2"/>
<dbReference type="STRING" id="180163.SAMN02745174_00282"/>
<dbReference type="Gene3D" id="3.30.428.10">
    <property type="entry name" value="HIT-like"/>
    <property type="match status" value="1"/>
</dbReference>
<proteinExistence type="predicted"/>
<dbReference type="CDD" id="cd01276">
    <property type="entry name" value="PKCI_related"/>
    <property type="match status" value="1"/>
</dbReference>
<accession>A0A1T4K439</accession>
<feature type="active site" description="Tele-AMP-histidine intermediate" evidence="1">
    <location>
        <position position="99"/>
    </location>
</feature>
<dbReference type="PRINTS" id="PR00332">
    <property type="entry name" value="HISTRIAD"/>
</dbReference>
<organism evidence="5 6">
    <name type="scientific">Cetobacterium ceti</name>
    <dbReference type="NCBI Taxonomy" id="180163"/>
    <lineage>
        <taxon>Bacteria</taxon>
        <taxon>Fusobacteriati</taxon>
        <taxon>Fusobacteriota</taxon>
        <taxon>Fusobacteriia</taxon>
        <taxon>Fusobacteriales</taxon>
        <taxon>Fusobacteriaceae</taxon>
        <taxon>Cetobacterium</taxon>
    </lineage>
</organism>
<dbReference type="PROSITE" id="PS51084">
    <property type="entry name" value="HIT_2"/>
    <property type="match status" value="1"/>
</dbReference>
<feature type="domain" description="HIT" evidence="4">
    <location>
        <begin position="4"/>
        <end position="113"/>
    </location>
</feature>
<protein>
    <submittedName>
        <fullName evidence="5">Histidine triad (HIT) family protein</fullName>
    </submittedName>
</protein>
<feature type="short sequence motif" description="Histidine triad motif" evidence="2 3">
    <location>
        <begin position="97"/>
        <end position="101"/>
    </location>
</feature>
<dbReference type="InterPro" id="IPR019808">
    <property type="entry name" value="Histidine_triad_CS"/>
</dbReference>
<dbReference type="InterPro" id="IPR036265">
    <property type="entry name" value="HIT-like_sf"/>
</dbReference>
<gene>
    <name evidence="5" type="ORF">SAMN02745174_00282</name>
</gene>
<dbReference type="InterPro" id="IPR011146">
    <property type="entry name" value="HIT-like"/>
</dbReference>
<evidence type="ECO:0000256" key="2">
    <source>
        <dbReference type="PIRSR" id="PIRSR601310-3"/>
    </source>
</evidence>
<name>A0A1T4K439_9FUSO</name>
<dbReference type="PANTHER" id="PTHR23089">
    <property type="entry name" value="HISTIDINE TRIAD HIT PROTEIN"/>
    <property type="match status" value="1"/>
</dbReference>
<dbReference type="AlphaFoldDB" id="A0A1T4K439"/>
<dbReference type="RefSeq" id="WP_078692823.1">
    <property type="nucleotide sequence ID" value="NZ_FUWX01000004.1"/>
</dbReference>
<dbReference type="EMBL" id="FUWX01000004">
    <property type="protein sequence ID" value="SJZ37085.1"/>
    <property type="molecule type" value="Genomic_DNA"/>
</dbReference>
<dbReference type="Pfam" id="PF01230">
    <property type="entry name" value="HIT"/>
    <property type="match status" value="1"/>
</dbReference>
<reference evidence="5 6" key="1">
    <citation type="submission" date="2017-02" db="EMBL/GenBank/DDBJ databases">
        <authorList>
            <person name="Peterson S.W."/>
        </authorList>
    </citation>
    <scope>NUCLEOTIDE SEQUENCE [LARGE SCALE GENOMIC DNA]</scope>
    <source>
        <strain evidence="5 6">ATCC 700028</strain>
    </source>
</reference>
<dbReference type="InterPro" id="IPR001310">
    <property type="entry name" value="Histidine_triad_HIT"/>
</dbReference>
<dbReference type="PROSITE" id="PS00892">
    <property type="entry name" value="HIT_1"/>
    <property type="match status" value="1"/>
</dbReference>
<dbReference type="Proteomes" id="UP000191153">
    <property type="component" value="Unassembled WGS sequence"/>
</dbReference>
<evidence type="ECO:0000313" key="6">
    <source>
        <dbReference type="Proteomes" id="UP000191153"/>
    </source>
</evidence>
<sequence>MSTIFTKIINREIPANIVFENDNVIAFKDINPQAPVHILVVPKKEIPTLNDIKPEDKNLIGEIYLAIGEIAKDFNIAENGYRVITNCNQYGGQEVFHIHFHILGGEPIGPMRA</sequence>
<evidence type="ECO:0000259" key="4">
    <source>
        <dbReference type="PROSITE" id="PS51084"/>
    </source>
</evidence>
<keyword evidence="6" id="KW-1185">Reference proteome</keyword>